<keyword evidence="4" id="KW-1185">Reference proteome</keyword>
<comment type="caution">
    <text evidence="3">The sequence shown here is derived from an EMBL/GenBank/DDBJ whole genome shotgun (WGS) entry which is preliminary data.</text>
</comment>
<dbReference type="SUPFAM" id="SSF52151">
    <property type="entry name" value="FabD/lysophospholipase-like"/>
    <property type="match status" value="1"/>
</dbReference>
<protein>
    <submittedName>
        <fullName evidence="3">Patatin-like phospholipase family protein</fullName>
    </submittedName>
</protein>
<proteinExistence type="predicted"/>
<keyword evidence="1" id="KW-0443">Lipid metabolism</keyword>
<dbReference type="InterPro" id="IPR002641">
    <property type="entry name" value="PNPLA_dom"/>
</dbReference>
<reference evidence="3 4" key="1">
    <citation type="submission" date="2022-05" db="EMBL/GenBank/DDBJ databases">
        <authorList>
            <person name="Park J.-S."/>
        </authorList>
    </citation>
    <scope>NUCLEOTIDE SEQUENCE [LARGE SCALE GENOMIC DNA]</scope>
    <source>
        <strain evidence="3 4">2012CJ34-2</strain>
    </source>
</reference>
<organism evidence="3 4">
    <name type="scientific">Parendozoicomonas callyspongiae</name>
    <dbReference type="NCBI Taxonomy" id="2942213"/>
    <lineage>
        <taxon>Bacteria</taxon>
        <taxon>Pseudomonadati</taxon>
        <taxon>Pseudomonadota</taxon>
        <taxon>Gammaproteobacteria</taxon>
        <taxon>Oceanospirillales</taxon>
        <taxon>Endozoicomonadaceae</taxon>
        <taxon>Parendozoicomonas</taxon>
    </lineage>
</organism>
<sequence length="362" mass="40098">MASSLVIQGGHDALQHLREKGFQQEDVKAMLGASGGPKWFALAGLDKALLGVTFKDRTSPLHLLGTSAGCWRFTCYSQNDPLAALQRFEDSYITHSYSEMPTASGITREVKRTLSDIFNGNGAREILSNPVIRLNLIAVQAHGLIDNANAKIQGAGLLLSAAANAVSRNMLGKFYTRIVFTHPGGGLPVIGWNDLPTKTIALSEQNLEDAVLASGSIPVFLEGVRDIEGAGQGLYLDGGVTDYHFDLPMLPEDGLVLYPHFRERPIPGWFDKYLGWRIPSTDNYRRTLIVSPSSEFVARLPYGKIPDRKDFQTLDDTTRQKYWRKVVAETDRLGEEWLNLVENNRLAEVTKPLSFISKARPR</sequence>
<evidence type="ECO:0000259" key="2">
    <source>
        <dbReference type="Pfam" id="PF01734"/>
    </source>
</evidence>
<dbReference type="Pfam" id="PF01734">
    <property type="entry name" value="Patatin"/>
    <property type="match status" value="1"/>
</dbReference>
<dbReference type="EMBL" id="JAMFLX010000033">
    <property type="protein sequence ID" value="MCL6271795.1"/>
    <property type="molecule type" value="Genomic_DNA"/>
</dbReference>
<accession>A0ABT0PK82</accession>
<dbReference type="InterPro" id="IPR016035">
    <property type="entry name" value="Acyl_Trfase/lysoPLipase"/>
</dbReference>
<dbReference type="RefSeq" id="WP_249701448.1">
    <property type="nucleotide sequence ID" value="NZ_JAMFLX010000033.1"/>
</dbReference>
<dbReference type="Proteomes" id="UP001203338">
    <property type="component" value="Unassembled WGS sequence"/>
</dbReference>
<evidence type="ECO:0000313" key="4">
    <source>
        <dbReference type="Proteomes" id="UP001203338"/>
    </source>
</evidence>
<feature type="domain" description="PNPLA" evidence="2">
    <location>
        <begin position="34"/>
        <end position="242"/>
    </location>
</feature>
<gene>
    <name evidence="3" type="ORF">M3P05_17895</name>
</gene>
<evidence type="ECO:0000256" key="1">
    <source>
        <dbReference type="ARBA" id="ARBA00023098"/>
    </source>
</evidence>
<name>A0ABT0PK82_9GAMM</name>
<evidence type="ECO:0000313" key="3">
    <source>
        <dbReference type="EMBL" id="MCL6271795.1"/>
    </source>
</evidence>